<dbReference type="AlphaFoldDB" id="A0AAD7A9H4"/>
<dbReference type="Proteomes" id="UP001218218">
    <property type="component" value="Unassembled WGS sequence"/>
</dbReference>
<organism evidence="1 2">
    <name type="scientific">Mycena albidolilacea</name>
    <dbReference type="NCBI Taxonomy" id="1033008"/>
    <lineage>
        <taxon>Eukaryota</taxon>
        <taxon>Fungi</taxon>
        <taxon>Dikarya</taxon>
        <taxon>Basidiomycota</taxon>
        <taxon>Agaricomycotina</taxon>
        <taxon>Agaricomycetes</taxon>
        <taxon>Agaricomycetidae</taxon>
        <taxon>Agaricales</taxon>
        <taxon>Marasmiineae</taxon>
        <taxon>Mycenaceae</taxon>
        <taxon>Mycena</taxon>
    </lineage>
</organism>
<evidence type="ECO:0000313" key="2">
    <source>
        <dbReference type="Proteomes" id="UP001218218"/>
    </source>
</evidence>
<gene>
    <name evidence="1" type="ORF">DFH08DRAFT_957488</name>
</gene>
<proteinExistence type="predicted"/>
<name>A0AAD7A9H4_9AGAR</name>
<evidence type="ECO:0000313" key="1">
    <source>
        <dbReference type="EMBL" id="KAJ7352706.1"/>
    </source>
</evidence>
<comment type="caution">
    <text evidence="1">The sequence shown here is derived from an EMBL/GenBank/DDBJ whole genome shotgun (WGS) entry which is preliminary data.</text>
</comment>
<sequence length="465" mass="49331">MVNCALFGRRKTRTSGAPSRLNINGEETSTPRLLSRNHIDDANTVLPTALQTTLRGLISSVPADLVPVVGDLSALTKRIKTPANVHGLGELAALLERLRPAVIDLAHKNTNEGQVFVEDLKRELQSLTEDLEVAWSQNRLDEFFNAAAHNTSPFEKHSLALVQIIADSALVTAHKVLKSARETEYQGRRLHKSSPSVIAPIVSGNVTGGIGGTGGIAQTGGEGGKGQGPRLDLEPNEHYRIGNISGGTGGAGGIGIEIGGKGGTGEGPVIINLRDKNLEAASVKPVRATEDKADRQLALVEAVVTACCFDAFRGPVGSMAVGRIGPDIPDAGPTSVDQASGAESLRQAVSSSLFLWVQDKRQATEIAGISTYEVESSPTPIGRIDRTDRLRTDLPWLSFESSPLYLPSLDIVPDSPPGTSAYPTGSAFAFGESGSAFIPVYWNPDRISHEHEEFSYLLTTPARDA</sequence>
<keyword evidence="2" id="KW-1185">Reference proteome</keyword>
<accession>A0AAD7A9H4</accession>
<dbReference type="EMBL" id="JARIHO010000012">
    <property type="protein sequence ID" value="KAJ7352706.1"/>
    <property type="molecule type" value="Genomic_DNA"/>
</dbReference>
<reference evidence="1" key="1">
    <citation type="submission" date="2023-03" db="EMBL/GenBank/DDBJ databases">
        <title>Massive genome expansion in bonnet fungi (Mycena s.s.) driven by repeated elements and novel gene families across ecological guilds.</title>
        <authorList>
            <consortium name="Lawrence Berkeley National Laboratory"/>
            <person name="Harder C.B."/>
            <person name="Miyauchi S."/>
            <person name="Viragh M."/>
            <person name="Kuo A."/>
            <person name="Thoen E."/>
            <person name="Andreopoulos B."/>
            <person name="Lu D."/>
            <person name="Skrede I."/>
            <person name="Drula E."/>
            <person name="Henrissat B."/>
            <person name="Morin E."/>
            <person name="Kohler A."/>
            <person name="Barry K."/>
            <person name="LaButti K."/>
            <person name="Morin E."/>
            <person name="Salamov A."/>
            <person name="Lipzen A."/>
            <person name="Mereny Z."/>
            <person name="Hegedus B."/>
            <person name="Baldrian P."/>
            <person name="Stursova M."/>
            <person name="Weitz H."/>
            <person name="Taylor A."/>
            <person name="Grigoriev I.V."/>
            <person name="Nagy L.G."/>
            <person name="Martin F."/>
            <person name="Kauserud H."/>
        </authorList>
    </citation>
    <scope>NUCLEOTIDE SEQUENCE</scope>
    <source>
        <strain evidence="1">CBHHK002</strain>
    </source>
</reference>
<protein>
    <submittedName>
        <fullName evidence="1">Uncharacterized protein</fullName>
    </submittedName>
</protein>